<dbReference type="AlphaFoldDB" id="A0A517LXB1"/>
<dbReference type="InterPro" id="IPR016024">
    <property type="entry name" value="ARM-type_fold"/>
</dbReference>
<dbReference type="NCBIfam" id="TIGR02604">
    <property type="entry name" value="Piru_Ver_Nterm"/>
    <property type="match status" value="1"/>
</dbReference>
<dbReference type="GO" id="GO:0009055">
    <property type="term" value="F:electron transfer activity"/>
    <property type="evidence" value="ECO:0007669"/>
    <property type="project" value="InterPro"/>
</dbReference>
<evidence type="ECO:0000313" key="7">
    <source>
        <dbReference type="EMBL" id="QDS87258.1"/>
    </source>
</evidence>
<proteinExistence type="predicted"/>
<evidence type="ECO:0000256" key="4">
    <source>
        <dbReference type="PROSITE-ProRule" id="PRU00433"/>
    </source>
</evidence>
<dbReference type="InterPro" id="IPR013427">
    <property type="entry name" value="Haem-bd_dom_put"/>
</dbReference>
<feature type="signal peptide" evidence="5">
    <location>
        <begin position="1"/>
        <end position="23"/>
    </location>
</feature>
<dbReference type="SUPFAM" id="SSF50952">
    <property type="entry name" value="Soluble quinoprotein glucose dehydrogenase"/>
    <property type="match status" value="1"/>
</dbReference>
<dbReference type="RefSeq" id="WP_145343507.1">
    <property type="nucleotide sequence ID" value="NZ_CP036261.1"/>
</dbReference>
<feature type="domain" description="Cytochrome c" evidence="6">
    <location>
        <begin position="1028"/>
        <end position="1161"/>
    </location>
</feature>
<dbReference type="InterPro" id="IPR011989">
    <property type="entry name" value="ARM-like"/>
</dbReference>
<dbReference type="PROSITE" id="PS51007">
    <property type="entry name" value="CYTC"/>
    <property type="match status" value="1"/>
</dbReference>
<dbReference type="NCBIfam" id="TIGR02603">
    <property type="entry name" value="CxxCH_TIGR02603"/>
    <property type="match status" value="1"/>
</dbReference>
<evidence type="ECO:0000256" key="2">
    <source>
        <dbReference type="ARBA" id="ARBA00022723"/>
    </source>
</evidence>
<evidence type="ECO:0000256" key="5">
    <source>
        <dbReference type="SAM" id="SignalP"/>
    </source>
</evidence>
<dbReference type="InterPro" id="IPR008979">
    <property type="entry name" value="Galactose-bd-like_sf"/>
</dbReference>
<dbReference type="InterPro" id="IPR013428">
    <property type="entry name" value="Membrane-bound_put_N"/>
</dbReference>
<dbReference type="GO" id="GO:0020037">
    <property type="term" value="F:heme binding"/>
    <property type="evidence" value="ECO:0007669"/>
    <property type="project" value="InterPro"/>
</dbReference>
<dbReference type="OrthoDB" id="225269at2"/>
<dbReference type="InterPro" id="IPR036909">
    <property type="entry name" value="Cyt_c-like_dom_sf"/>
</dbReference>
<keyword evidence="2 4" id="KW-0479">Metal-binding</keyword>
<dbReference type="Gene3D" id="1.10.760.10">
    <property type="entry name" value="Cytochrome c-like domain"/>
    <property type="match status" value="1"/>
</dbReference>
<protein>
    <submittedName>
        <fullName evidence="7">Glycosyl hydrolases family 2, sugar binding domain</fullName>
    </submittedName>
</protein>
<evidence type="ECO:0000256" key="1">
    <source>
        <dbReference type="ARBA" id="ARBA00022617"/>
    </source>
</evidence>
<dbReference type="GO" id="GO:0016787">
    <property type="term" value="F:hydrolase activity"/>
    <property type="evidence" value="ECO:0007669"/>
    <property type="project" value="UniProtKB-KW"/>
</dbReference>
<dbReference type="Proteomes" id="UP000319557">
    <property type="component" value="Chromosome"/>
</dbReference>
<dbReference type="KEGG" id="ruv:EC9_14360"/>
<evidence type="ECO:0000313" key="8">
    <source>
        <dbReference type="Proteomes" id="UP000319557"/>
    </source>
</evidence>
<dbReference type="InterPro" id="IPR011041">
    <property type="entry name" value="Quinoprot_gluc/sorb_DH_b-prop"/>
</dbReference>
<keyword evidence="1 4" id="KW-0349">Heme</keyword>
<evidence type="ECO:0000256" key="3">
    <source>
        <dbReference type="ARBA" id="ARBA00023004"/>
    </source>
</evidence>
<dbReference type="InterPro" id="IPR011042">
    <property type="entry name" value="6-blade_b-propeller_TolB-like"/>
</dbReference>
<dbReference type="Gene3D" id="2.60.120.260">
    <property type="entry name" value="Galactose-binding domain-like"/>
    <property type="match status" value="1"/>
</dbReference>
<dbReference type="InterPro" id="IPR009056">
    <property type="entry name" value="Cyt_c-like_dom"/>
</dbReference>
<evidence type="ECO:0000259" key="6">
    <source>
        <dbReference type="PROSITE" id="PS51007"/>
    </source>
</evidence>
<dbReference type="Pfam" id="PF23500">
    <property type="entry name" value="DUF7133"/>
    <property type="match status" value="1"/>
</dbReference>
<dbReference type="EMBL" id="CP036261">
    <property type="protein sequence ID" value="QDS87258.1"/>
    <property type="molecule type" value="Genomic_DNA"/>
</dbReference>
<dbReference type="InterPro" id="IPR055557">
    <property type="entry name" value="DUF7133"/>
</dbReference>
<name>A0A517LXB1_9BACT</name>
<accession>A0A517LXB1</accession>
<keyword evidence="5" id="KW-0732">Signal</keyword>
<sequence length="1164" mass="127348" precursor="true">MRFVPHLVVPLLALLFLTPPALAQSAAESSAWKVQQVPAIWKKAAGGRDAYSWYRCAVEVPESWADQELTLFIEGVDDAREVFFNGTSIGLVGTLPPEYRSGLGATMRFPIQANLVSPGAANVVAVRVYQNQGRGGFNVAAPVLFGNDKAIRMAGDWETREGDDLSWGKLSTRDEIAKTARFAKLESAADVEASLKKLDDDAGRQSIADTLKQLTHPDDLALNVAVGEPNIGQPLSIKWDARGRMWVIQYLQYPTIAGLKMISRDKFLRSVYDKVPPPPPHHFIGADKITIHEDTDGDGVYDKHKPFIEGLNLASSVAIGRGGVYVLNPPYLLFYPDADGDDLPDGDPEVLLEGFGLEDSHSVANSLRWGPDGWLYSTQGSTVTGHVRKPGSAEEPIHSMGQVVWRYHPESARYEIFAEGGGNSFGVEFDSQGRLYSGHNGGDTRGFHYVQGGYYRKGFGKHGSLSNPYTYGYFEAMGHAKVARFTHTFVIYEGDGLPAKYQGNLFGCGPLQSHIVRSEVQPDRSSVQTVDLGFALESEDKWVRPVDIQAGPDGGLYVVDMYEQRIDHASHYQGRIDRESGRVYRLQAPAAKPFKMGDLSKLSTAELVDLLKHPNKWHRQTALRLLGDRRDAAALPLLNQVLKQSEGVDALNALWGLNLSGGFDDATASQLLGHSEPLVREWTVRLLGDRLVLSDALAKQLASLAASESDVRVRSQLAASARRMPAAQSLPVIAGLLTHDEDVDDIHVPLLIWWALEAHCEADGQQVLAMFNDSKIWTRPIVQQHVLERLMRRYASTGTRGDLLKCATLLNQAPTADQRATLLVGFESAFEGRSLSGLPSELLDALAKSGGGSLALRLRQGNAEAIEEALADIANKKVPAAKRIELIRIFGDIRNPAALPVLLKMANQESDEALVGAVLATLQSYDAAEIGETIVAGLNKYSDAATEVALSTLASRAIWSQQLLSAVASKQIEKDQIPTAILRKMLLHQNAEISEAIGDTWGEISGASTANMLAEITRISEVLSHGTGNPYDGKLLYKESCGKCHQLFEQGGEIGPDLTAYKRDDVRQLLVNVANPNLEIREGFENMMVLTFDGRALNGFVEDQDNQVVVIKGADGQRTVIEKENIDLMQASKNSLMPEDLLAKMSDQQLRDLFAYLRSTQPLP</sequence>
<organism evidence="7 8">
    <name type="scientific">Rosistilla ulvae</name>
    <dbReference type="NCBI Taxonomy" id="1930277"/>
    <lineage>
        <taxon>Bacteria</taxon>
        <taxon>Pseudomonadati</taxon>
        <taxon>Planctomycetota</taxon>
        <taxon>Planctomycetia</taxon>
        <taxon>Pirellulales</taxon>
        <taxon>Pirellulaceae</taxon>
        <taxon>Rosistilla</taxon>
    </lineage>
</organism>
<dbReference type="PANTHER" id="PTHR33546:SF1">
    <property type="entry name" value="LARGE, MULTIFUNCTIONAL SECRETED PROTEIN"/>
    <property type="match status" value="1"/>
</dbReference>
<feature type="chain" id="PRO_5021731266" evidence="5">
    <location>
        <begin position="24"/>
        <end position="1164"/>
    </location>
</feature>
<reference evidence="7 8" key="1">
    <citation type="submission" date="2019-02" db="EMBL/GenBank/DDBJ databases">
        <title>Deep-cultivation of Planctomycetes and their phenomic and genomic characterization uncovers novel biology.</title>
        <authorList>
            <person name="Wiegand S."/>
            <person name="Jogler M."/>
            <person name="Boedeker C."/>
            <person name="Pinto D."/>
            <person name="Vollmers J."/>
            <person name="Rivas-Marin E."/>
            <person name="Kohn T."/>
            <person name="Peeters S.H."/>
            <person name="Heuer A."/>
            <person name="Rast P."/>
            <person name="Oberbeckmann S."/>
            <person name="Bunk B."/>
            <person name="Jeske O."/>
            <person name="Meyerdierks A."/>
            <person name="Storesund J.E."/>
            <person name="Kallscheuer N."/>
            <person name="Luecker S."/>
            <person name="Lage O.M."/>
            <person name="Pohl T."/>
            <person name="Merkel B.J."/>
            <person name="Hornburger P."/>
            <person name="Mueller R.-W."/>
            <person name="Bruemmer F."/>
            <person name="Labrenz M."/>
            <person name="Spormann A.M."/>
            <person name="Op den Camp H."/>
            <person name="Overmann J."/>
            <person name="Amann R."/>
            <person name="Jetten M.S.M."/>
            <person name="Mascher T."/>
            <person name="Medema M.H."/>
            <person name="Devos D.P."/>
            <person name="Kaster A.-K."/>
            <person name="Ovreas L."/>
            <person name="Rohde M."/>
            <person name="Galperin M.Y."/>
            <person name="Jogler C."/>
        </authorList>
    </citation>
    <scope>NUCLEOTIDE SEQUENCE [LARGE SCALE GENOMIC DNA]</scope>
    <source>
        <strain evidence="7 8">EC9</strain>
    </source>
</reference>
<keyword evidence="3 4" id="KW-0408">Iron</keyword>
<dbReference type="SUPFAM" id="SSF49785">
    <property type="entry name" value="Galactose-binding domain-like"/>
    <property type="match status" value="1"/>
</dbReference>
<dbReference type="PANTHER" id="PTHR33546">
    <property type="entry name" value="LARGE, MULTIFUNCTIONAL SECRETED PROTEIN-RELATED"/>
    <property type="match status" value="1"/>
</dbReference>
<dbReference type="Gene3D" id="1.25.10.10">
    <property type="entry name" value="Leucine-rich Repeat Variant"/>
    <property type="match status" value="1"/>
</dbReference>
<dbReference type="GO" id="GO:0046872">
    <property type="term" value="F:metal ion binding"/>
    <property type="evidence" value="ECO:0007669"/>
    <property type="project" value="UniProtKB-KW"/>
</dbReference>
<dbReference type="SUPFAM" id="SSF48371">
    <property type="entry name" value="ARM repeat"/>
    <property type="match status" value="1"/>
</dbReference>
<keyword evidence="8" id="KW-1185">Reference proteome</keyword>
<gene>
    <name evidence="7" type="ORF">EC9_14360</name>
</gene>
<keyword evidence="7" id="KW-0378">Hydrolase</keyword>
<dbReference type="SUPFAM" id="SSF46626">
    <property type="entry name" value="Cytochrome c"/>
    <property type="match status" value="1"/>
</dbReference>
<dbReference type="Gene3D" id="2.120.10.30">
    <property type="entry name" value="TolB, C-terminal domain"/>
    <property type="match status" value="1"/>
</dbReference>